<evidence type="ECO:0000256" key="1">
    <source>
        <dbReference type="ARBA" id="ARBA00004123"/>
    </source>
</evidence>
<keyword evidence="12 13" id="KW-0687">Ribonucleoprotein</keyword>
<dbReference type="FunFam" id="2.30.30.100:FF:000044">
    <property type="entry name" value="Probable U6 snRNA-associated Sm-like protein LSm6"/>
    <property type="match status" value="1"/>
</dbReference>
<keyword evidence="7" id="KW-0819">tRNA processing</keyword>
<gene>
    <name evidence="15" type="ORF">DYB32_001553</name>
</gene>
<name>A0A3R7D5H3_9STRA</name>
<evidence type="ECO:0000256" key="3">
    <source>
        <dbReference type="ARBA" id="ARBA00007927"/>
    </source>
</evidence>
<dbReference type="GO" id="GO:0008033">
    <property type="term" value="P:tRNA processing"/>
    <property type="evidence" value="ECO:0007669"/>
    <property type="project" value="UniProtKB-KW"/>
</dbReference>
<dbReference type="AlphaFoldDB" id="A0A3R7D5H3"/>
<dbReference type="PANTHER" id="PTHR11021">
    <property type="entry name" value="SMALL NUCLEAR RIBONUCLEOPROTEIN F SNRNP-F"/>
    <property type="match status" value="1"/>
</dbReference>
<protein>
    <recommendedName>
        <fullName evidence="14">Sm domain-containing protein</fullName>
    </recommendedName>
</protein>
<evidence type="ECO:0000256" key="13">
    <source>
        <dbReference type="PIRNR" id="PIRNR006609"/>
    </source>
</evidence>
<feature type="domain" description="Sm" evidence="14">
    <location>
        <begin position="5"/>
        <end position="77"/>
    </location>
</feature>
<keyword evidence="10 13" id="KW-0508">mRNA splicing</keyword>
<evidence type="ECO:0000256" key="5">
    <source>
        <dbReference type="ARBA" id="ARBA00022552"/>
    </source>
</evidence>
<reference evidence="15 16" key="1">
    <citation type="submission" date="2018-08" db="EMBL/GenBank/DDBJ databases">
        <title>Aphanomyces genome sequencing and annotation.</title>
        <authorList>
            <person name="Minardi D."/>
            <person name="Oidtmann B."/>
            <person name="Van Der Giezen M."/>
            <person name="Studholme D.J."/>
        </authorList>
    </citation>
    <scope>NUCLEOTIDE SEQUENCE [LARGE SCALE GENOMIC DNA]</scope>
    <source>
        <strain evidence="15 16">NJM0002</strain>
    </source>
</reference>
<dbReference type="PROSITE" id="PS52002">
    <property type="entry name" value="SM"/>
    <property type="match status" value="1"/>
</dbReference>
<dbReference type="Proteomes" id="UP000285060">
    <property type="component" value="Unassembled WGS sequence"/>
</dbReference>
<evidence type="ECO:0000256" key="12">
    <source>
        <dbReference type="ARBA" id="ARBA00023274"/>
    </source>
</evidence>
<keyword evidence="6 13" id="KW-0507">mRNA processing</keyword>
<dbReference type="GO" id="GO:0005681">
    <property type="term" value="C:spliceosomal complex"/>
    <property type="evidence" value="ECO:0007669"/>
    <property type="project" value="UniProtKB-KW"/>
</dbReference>
<dbReference type="GO" id="GO:0005732">
    <property type="term" value="C:sno(s)RNA-containing ribonucleoprotein complex"/>
    <property type="evidence" value="ECO:0007669"/>
    <property type="project" value="TreeGrafter"/>
</dbReference>
<keyword evidence="4" id="KW-0963">Cytoplasm</keyword>
<dbReference type="EMBL" id="QUSY01000069">
    <property type="protein sequence ID" value="RHY33562.1"/>
    <property type="molecule type" value="Genomic_DNA"/>
</dbReference>
<dbReference type="VEuPathDB" id="FungiDB:H310_00938"/>
<dbReference type="Pfam" id="PF01423">
    <property type="entry name" value="LSM"/>
    <property type="match status" value="1"/>
</dbReference>
<sequence length="83" mass="8995">MEKKPPSDFLKSVLGRPVDVKLNNGVEYKGVLACLDGFMNIAMEQTQEFVNGQLKAQYGDCFIRGNNGKPSSLSSVSSLIRAG</sequence>
<evidence type="ECO:0000256" key="2">
    <source>
        <dbReference type="ARBA" id="ARBA00004496"/>
    </source>
</evidence>
<keyword evidence="11 13" id="KW-0539">Nucleus</keyword>
<dbReference type="SUPFAM" id="SSF50182">
    <property type="entry name" value="Sm-like ribonucleoproteins"/>
    <property type="match status" value="1"/>
</dbReference>
<evidence type="ECO:0000256" key="4">
    <source>
        <dbReference type="ARBA" id="ARBA00022490"/>
    </source>
</evidence>
<dbReference type="GO" id="GO:0030490">
    <property type="term" value="P:maturation of SSU-rRNA"/>
    <property type="evidence" value="ECO:0007669"/>
    <property type="project" value="TreeGrafter"/>
</dbReference>
<evidence type="ECO:0000256" key="11">
    <source>
        <dbReference type="ARBA" id="ARBA00023242"/>
    </source>
</evidence>
<keyword evidence="9 13" id="KW-0694">RNA-binding</keyword>
<comment type="caution">
    <text evidence="15">The sequence shown here is derived from an EMBL/GenBank/DDBJ whole genome shotgun (WGS) entry which is preliminary data.</text>
</comment>
<evidence type="ECO:0000256" key="8">
    <source>
        <dbReference type="ARBA" id="ARBA00022728"/>
    </source>
</evidence>
<dbReference type="InterPro" id="IPR047575">
    <property type="entry name" value="Sm"/>
</dbReference>
<evidence type="ECO:0000256" key="9">
    <source>
        <dbReference type="ARBA" id="ARBA00022884"/>
    </source>
</evidence>
<dbReference type="InterPro" id="IPR001163">
    <property type="entry name" value="Sm_dom_euk/arc"/>
</dbReference>
<proteinExistence type="inferred from homology"/>
<dbReference type="Gene3D" id="2.30.30.100">
    <property type="match status" value="1"/>
</dbReference>
<accession>A0A3R7D5H3</accession>
<dbReference type="GO" id="GO:0005730">
    <property type="term" value="C:nucleolus"/>
    <property type="evidence" value="ECO:0007669"/>
    <property type="project" value="TreeGrafter"/>
</dbReference>
<dbReference type="GO" id="GO:0000932">
    <property type="term" value="C:P-body"/>
    <property type="evidence" value="ECO:0007669"/>
    <property type="project" value="TreeGrafter"/>
</dbReference>
<keyword evidence="16" id="KW-1185">Reference proteome</keyword>
<organism evidence="15 16">
    <name type="scientific">Aphanomyces invadans</name>
    <dbReference type="NCBI Taxonomy" id="157072"/>
    <lineage>
        <taxon>Eukaryota</taxon>
        <taxon>Sar</taxon>
        <taxon>Stramenopiles</taxon>
        <taxon>Oomycota</taxon>
        <taxon>Saprolegniomycetes</taxon>
        <taxon>Saprolegniales</taxon>
        <taxon>Verrucalvaceae</taxon>
        <taxon>Aphanomyces</taxon>
    </lineage>
</organism>
<dbReference type="PANTHER" id="PTHR11021:SF1">
    <property type="entry name" value="U6 SNRNA-ASSOCIATED SM-LIKE PROTEIN LSM6"/>
    <property type="match status" value="1"/>
</dbReference>
<dbReference type="InterPro" id="IPR016487">
    <property type="entry name" value="Lsm6/sSmF"/>
</dbReference>
<evidence type="ECO:0000313" key="15">
    <source>
        <dbReference type="EMBL" id="RHY33562.1"/>
    </source>
</evidence>
<evidence type="ECO:0000256" key="7">
    <source>
        <dbReference type="ARBA" id="ARBA00022694"/>
    </source>
</evidence>
<keyword evidence="5" id="KW-0698">rRNA processing</keyword>
<dbReference type="CDD" id="cd01726">
    <property type="entry name" value="LSm6"/>
    <property type="match status" value="1"/>
</dbReference>
<evidence type="ECO:0000256" key="10">
    <source>
        <dbReference type="ARBA" id="ARBA00023187"/>
    </source>
</evidence>
<evidence type="ECO:0000256" key="6">
    <source>
        <dbReference type="ARBA" id="ARBA00022664"/>
    </source>
</evidence>
<dbReference type="GO" id="GO:0046540">
    <property type="term" value="C:U4/U6 x U5 tri-snRNP complex"/>
    <property type="evidence" value="ECO:0007669"/>
    <property type="project" value="TreeGrafter"/>
</dbReference>
<evidence type="ECO:0000259" key="14">
    <source>
        <dbReference type="PROSITE" id="PS52002"/>
    </source>
</evidence>
<comment type="subcellular location">
    <subcellularLocation>
        <location evidence="2">Cytoplasm</location>
    </subcellularLocation>
    <subcellularLocation>
        <location evidence="1 13">Nucleus</location>
    </subcellularLocation>
</comment>
<dbReference type="InterPro" id="IPR010920">
    <property type="entry name" value="LSM_dom_sf"/>
</dbReference>
<keyword evidence="8 13" id="KW-0747">Spliceosome</keyword>
<dbReference type="SMART" id="SM00651">
    <property type="entry name" value="Sm"/>
    <property type="match status" value="1"/>
</dbReference>
<dbReference type="GO" id="GO:0005688">
    <property type="term" value="C:U6 snRNP"/>
    <property type="evidence" value="ECO:0007669"/>
    <property type="project" value="TreeGrafter"/>
</dbReference>
<dbReference type="GO" id="GO:0003723">
    <property type="term" value="F:RNA binding"/>
    <property type="evidence" value="ECO:0007669"/>
    <property type="project" value="UniProtKB-UniRule"/>
</dbReference>
<comment type="similarity">
    <text evidence="3 13">Belongs to the snRNP Sm proteins family. SmF/LSm6 subfamily.</text>
</comment>
<dbReference type="GO" id="GO:0000398">
    <property type="term" value="P:mRNA splicing, via spliceosome"/>
    <property type="evidence" value="ECO:0007669"/>
    <property type="project" value="InterPro"/>
</dbReference>
<evidence type="ECO:0000313" key="16">
    <source>
        <dbReference type="Proteomes" id="UP000285060"/>
    </source>
</evidence>